<gene>
    <name evidence="10" type="primary">LOC115603366</name>
</gene>
<evidence type="ECO:0000256" key="9">
    <source>
        <dbReference type="SAM" id="MobiDB-lite"/>
    </source>
</evidence>
<comment type="subcellular location">
    <subcellularLocation>
        <location evidence="1">Membrane</location>
        <topology evidence="1">Single-pass membrane protein</topology>
    </subcellularLocation>
</comment>
<feature type="transmembrane region" description="Helical" evidence="8">
    <location>
        <begin position="40"/>
        <end position="60"/>
    </location>
</feature>
<organism evidence="10 11">
    <name type="scientific">Strigops habroptila</name>
    <name type="common">Kakapo</name>
    <dbReference type="NCBI Taxonomy" id="2489341"/>
    <lineage>
        <taxon>Eukaryota</taxon>
        <taxon>Metazoa</taxon>
        <taxon>Chordata</taxon>
        <taxon>Craniata</taxon>
        <taxon>Vertebrata</taxon>
        <taxon>Euteleostomi</taxon>
        <taxon>Archelosauria</taxon>
        <taxon>Archosauria</taxon>
        <taxon>Dinosauria</taxon>
        <taxon>Saurischia</taxon>
        <taxon>Theropoda</taxon>
        <taxon>Coelurosauria</taxon>
        <taxon>Aves</taxon>
        <taxon>Neognathae</taxon>
        <taxon>Neoaves</taxon>
        <taxon>Telluraves</taxon>
        <taxon>Australaves</taxon>
        <taxon>Psittaciformes</taxon>
        <taxon>Psittacidae</taxon>
        <taxon>Strigops</taxon>
    </lineage>
</organism>
<feature type="region of interest" description="Disordered" evidence="9">
    <location>
        <begin position="65"/>
        <end position="91"/>
    </location>
</feature>
<feature type="signal peptide" evidence="8">
    <location>
        <begin position="1"/>
        <end position="20"/>
    </location>
</feature>
<dbReference type="Gene3D" id="1.20.5.780">
    <property type="entry name" value="Single helix bin"/>
    <property type="match status" value="1"/>
</dbReference>
<dbReference type="GO" id="GO:0017080">
    <property type="term" value="F:sodium channel regulator activity"/>
    <property type="evidence" value="ECO:0007669"/>
    <property type="project" value="TreeGrafter"/>
</dbReference>
<evidence type="ECO:0000256" key="3">
    <source>
        <dbReference type="ARBA" id="ARBA00022448"/>
    </source>
</evidence>
<proteinExistence type="inferred from homology"/>
<evidence type="ECO:0000256" key="7">
    <source>
        <dbReference type="ARBA" id="ARBA00023136"/>
    </source>
</evidence>
<keyword evidence="7 8" id="KW-0472">Membrane</keyword>
<evidence type="ECO:0000256" key="5">
    <source>
        <dbReference type="ARBA" id="ARBA00022989"/>
    </source>
</evidence>
<keyword evidence="6 8" id="KW-0406">Ion transport</keyword>
<reference evidence="10" key="1">
    <citation type="submission" date="2025-08" db="UniProtKB">
        <authorList>
            <consortium name="Ensembl"/>
        </authorList>
    </citation>
    <scope>IDENTIFICATION</scope>
</reference>
<dbReference type="CDD" id="cd20328">
    <property type="entry name" value="FXYD3-like"/>
    <property type="match status" value="1"/>
</dbReference>
<evidence type="ECO:0000313" key="10">
    <source>
        <dbReference type="Ensembl" id="ENSSHBP00005001246.1"/>
    </source>
</evidence>
<dbReference type="PROSITE" id="PS01310">
    <property type="entry name" value="FXYD"/>
    <property type="match status" value="1"/>
</dbReference>
<dbReference type="Pfam" id="PF02038">
    <property type="entry name" value="ATP1G1_PLM_MAT8"/>
    <property type="match status" value="1"/>
</dbReference>
<dbReference type="InterPro" id="IPR047297">
    <property type="entry name" value="FXYD_motif"/>
</dbReference>
<dbReference type="GeneID" id="115603366"/>
<evidence type="ECO:0000256" key="2">
    <source>
        <dbReference type="ARBA" id="ARBA00005948"/>
    </source>
</evidence>
<dbReference type="GO" id="GO:0006811">
    <property type="term" value="P:monoatomic ion transport"/>
    <property type="evidence" value="ECO:0007669"/>
    <property type="project" value="UniProtKB-KW"/>
</dbReference>
<dbReference type="InParanoid" id="A0A672TH96"/>
<keyword evidence="3 8" id="KW-0813">Transport</keyword>
<dbReference type="PANTHER" id="PTHR14132:SF14">
    <property type="entry name" value="FXYD DOMAIN-CONTAINING ION TRANSPORT REGULATOR 5"/>
    <property type="match status" value="1"/>
</dbReference>
<keyword evidence="8" id="KW-0732">Signal</keyword>
<evidence type="ECO:0000313" key="11">
    <source>
        <dbReference type="Proteomes" id="UP000472266"/>
    </source>
</evidence>
<keyword evidence="5 8" id="KW-1133">Transmembrane helix</keyword>
<dbReference type="GO" id="GO:0043269">
    <property type="term" value="P:regulation of monoatomic ion transport"/>
    <property type="evidence" value="ECO:0007669"/>
    <property type="project" value="InterPro"/>
</dbReference>
<feature type="chain" id="PRO_5025716826" description="FXYD domain-containing ion transport regulator" evidence="8">
    <location>
        <begin position="21"/>
        <end position="91"/>
    </location>
</feature>
<dbReference type="RefSeq" id="XP_030331040.1">
    <property type="nucleotide sequence ID" value="XM_030475180.1"/>
</dbReference>
<dbReference type="Proteomes" id="UP000472266">
    <property type="component" value="Unplaced"/>
</dbReference>
<dbReference type="KEGG" id="shab:115603366"/>
<protein>
    <recommendedName>
        <fullName evidence="8">FXYD domain-containing ion transport regulator</fullName>
    </recommendedName>
</protein>
<accession>A0A672TH96</accession>
<sequence length="91" mass="9937">MERVSLSILVLLGVLSPVRGNPLPPDATSPFYYDWHRLRVAGLVVAAVLCVVGVIVLLSGKCKCGSKASRRCPPPRVIPPRSSWSHQHVLR</sequence>
<keyword evidence="11" id="KW-1185">Reference proteome</keyword>
<evidence type="ECO:0000256" key="4">
    <source>
        <dbReference type="ARBA" id="ARBA00022692"/>
    </source>
</evidence>
<evidence type="ECO:0000256" key="8">
    <source>
        <dbReference type="RuleBase" id="RU364131"/>
    </source>
</evidence>
<dbReference type="PANTHER" id="PTHR14132">
    <property type="entry name" value="SODIUM/POTASSIUM-TRANSPORTING ATPASE SUBUNIT GAMMA"/>
    <property type="match status" value="1"/>
</dbReference>
<comment type="similarity">
    <text evidence="2 8">Belongs to the FXYD family.</text>
</comment>
<reference evidence="10" key="2">
    <citation type="submission" date="2025-09" db="UniProtKB">
        <authorList>
            <consortium name="Ensembl"/>
        </authorList>
    </citation>
    <scope>IDENTIFICATION</scope>
</reference>
<dbReference type="AlphaFoldDB" id="A0A672TH96"/>
<evidence type="ECO:0000256" key="6">
    <source>
        <dbReference type="ARBA" id="ARBA00023065"/>
    </source>
</evidence>
<evidence type="ECO:0000256" key="1">
    <source>
        <dbReference type="ARBA" id="ARBA00004167"/>
    </source>
</evidence>
<dbReference type="GO" id="GO:0016020">
    <property type="term" value="C:membrane"/>
    <property type="evidence" value="ECO:0007669"/>
    <property type="project" value="UniProtKB-SubCell"/>
</dbReference>
<dbReference type="Ensembl" id="ENSSHBT00005001500.1">
    <property type="protein sequence ID" value="ENSSHBP00005001246.1"/>
    <property type="gene ID" value="ENSSHBG00005001128.1"/>
</dbReference>
<dbReference type="InterPro" id="IPR000272">
    <property type="entry name" value="Ion-transport_regulator_FXYD"/>
</dbReference>
<dbReference type="OMA" id="CPPPRVI"/>
<keyword evidence="4 8" id="KW-0812">Transmembrane</keyword>
<name>A0A672TH96_STRHB</name>